<dbReference type="AlphaFoldDB" id="A0A151GYQ5"/>
<keyword evidence="2" id="KW-0472">Membrane</keyword>
<feature type="compositionally biased region" description="Low complexity" evidence="1">
    <location>
        <begin position="22"/>
        <end position="34"/>
    </location>
</feature>
<reference evidence="4" key="1">
    <citation type="submission" date="2016-03" db="EMBL/GenBank/DDBJ databases">
        <authorList>
            <person name="Sibley D."/>
            <person name="Venepally P."/>
            <person name="Karamycheva S."/>
            <person name="Hadjithomas M."/>
            <person name="Khan A."/>
            <person name="Brunk B."/>
            <person name="Roos D."/>
            <person name="Caler E."/>
            <person name="Lorenzi H."/>
        </authorList>
    </citation>
    <scope>NUCLEOTIDE SEQUENCE [LARGE SCALE GENOMIC DNA]</scope>
    <source>
        <strain evidence="4">TgCatPRC2</strain>
    </source>
</reference>
<feature type="region of interest" description="Disordered" evidence="1">
    <location>
        <begin position="1"/>
        <end position="109"/>
    </location>
</feature>
<evidence type="ECO:0000313" key="3">
    <source>
        <dbReference type="EMBL" id="KYK62224.1"/>
    </source>
</evidence>
<name>A0A151GYQ5_TOXGO</name>
<sequence>TSSGESTEQDGQTPSPAPPSGGPDNNNSDPSSGSEDNDGVNQNGEDGQSDDNAGETQSSGAGTPNDDDASKIAGAQNKSTVSSSGATPGYDAVPGQEDVQTRRLSEQSETKDPFYLTIVVHSAAWGLVSNATALWVSLCVMVATLLQTVS</sequence>
<comment type="caution">
    <text evidence="3">The sequence shown here is derived from an EMBL/GenBank/DDBJ whole genome shotgun (WGS) entry which is preliminary data.</text>
</comment>
<organism evidence="3 4">
    <name type="scientific">Toxoplasma gondii TgCatPRC2</name>
    <dbReference type="NCBI Taxonomy" id="1130821"/>
    <lineage>
        <taxon>Eukaryota</taxon>
        <taxon>Sar</taxon>
        <taxon>Alveolata</taxon>
        <taxon>Apicomplexa</taxon>
        <taxon>Conoidasida</taxon>
        <taxon>Coccidia</taxon>
        <taxon>Eucoccidiorida</taxon>
        <taxon>Eimeriorina</taxon>
        <taxon>Sarcocystidae</taxon>
        <taxon>Toxoplasma</taxon>
    </lineage>
</organism>
<accession>A0A151GYQ5</accession>
<dbReference type="EMBL" id="AHZP02003152">
    <property type="protein sequence ID" value="KYK62224.1"/>
    <property type="molecule type" value="Genomic_DNA"/>
</dbReference>
<evidence type="ECO:0000313" key="4">
    <source>
        <dbReference type="Proteomes" id="UP000075225"/>
    </source>
</evidence>
<feature type="compositionally biased region" description="Basic and acidic residues" evidence="1">
    <location>
        <begin position="99"/>
        <end position="109"/>
    </location>
</feature>
<evidence type="ECO:0000256" key="1">
    <source>
        <dbReference type="SAM" id="MobiDB-lite"/>
    </source>
</evidence>
<dbReference type="Proteomes" id="UP000075225">
    <property type="component" value="Unassembled WGS sequence"/>
</dbReference>
<keyword evidence="2" id="KW-1133">Transmembrane helix</keyword>
<gene>
    <name evidence="3" type="ORF">TGPRC2_427910</name>
</gene>
<feature type="compositionally biased region" description="Polar residues" evidence="1">
    <location>
        <begin position="76"/>
        <end position="86"/>
    </location>
</feature>
<feature type="compositionally biased region" description="Polar residues" evidence="1">
    <location>
        <begin position="1"/>
        <end position="13"/>
    </location>
</feature>
<feature type="non-terminal residue" evidence="3">
    <location>
        <position position="1"/>
    </location>
</feature>
<dbReference type="VEuPathDB" id="ToxoDB:TGPRC2_427910"/>
<evidence type="ECO:0000256" key="2">
    <source>
        <dbReference type="SAM" id="Phobius"/>
    </source>
</evidence>
<keyword evidence="2" id="KW-0812">Transmembrane</keyword>
<protein>
    <submittedName>
        <fullName evidence="3">Toxoplasma gondii family A protein</fullName>
    </submittedName>
</protein>
<feature type="transmembrane region" description="Helical" evidence="2">
    <location>
        <begin position="123"/>
        <end position="146"/>
    </location>
</feature>
<proteinExistence type="predicted"/>